<evidence type="ECO:0000313" key="2">
    <source>
        <dbReference type="Proteomes" id="UP000192505"/>
    </source>
</evidence>
<dbReference type="AlphaFoldDB" id="A0A1W9KSV7"/>
<organism evidence="1 2">
    <name type="scientific">Rhodoferax ferrireducens</name>
    <dbReference type="NCBI Taxonomy" id="192843"/>
    <lineage>
        <taxon>Bacteria</taxon>
        <taxon>Pseudomonadati</taxon>
        <taxon>Pseudomonadota</taxon>
        <taxon>Betaproteobacteria</taxon>
        <taxon>Burkholderiales</taxon>
        <taxon>Comamonadaceae</taxon>
        <taxon>Rhodoferax</taxon>
    </lineage>
</organism>
<dbReference type="Proteomes" id="UP000192505">
    <property type="component" value="Unassembled WGS sequence"/>
</dbReference>
<evidence type="ECO:0000313" key="1">
    <source>
        <dbReference type="EMBL" id="OQW87499.1"/>
    </source>
</evidence>
<gene>
    <name evidence="1" type="ORF">BWK72_13275</name>
</gene>
<sequence length="120" mass="12500">MNPSSASPAGQTLPRRGSSLALGLLGALLLACLAAVGHTAWAQRQAARQPNPSAALVKALHLTDLALFTEARYTRHLSQADAFAAFQDGPVALEHFPAGSLVMPNRTFPPSGFADGNALR</sequence>
<comment type="caution">
    <text evidence="1">The sequence shown here is derived from an EMBL/GenBank/DDBJ whole genome shotgun (WGS) entry which is preliminary data.</text>
</comment>
<proteinExistence type="predicted"/>
<name>A0A1W9KSV7_9BURK</name>
<accession>A0A1W9KSV7</accession>
<protein>
    <submittedName>
        <fullName evidence="1">Uncharacterized protein</fullName>
    </submittedName>
</protein>
<dbReference type="EMBL" id="MTEI01000008">
    <property type="protein sequence ID" value="OQW87499.1"/>
    <property type="molecule type" value="Genomic_DNA"/>
</dbReference>
<reference evidence="1 2" key="1">
    <citation type="submission" date="2017-01" db="EMBL/GenBank/DDBJ databases">
        <title>Novel large sulfur bacteria in the metagenomes of groundwater-fed chemosynthetic microbial mats in the Lake Huron basin.</title>
        <authorList>
            <person name="Sharrar A.M."/>
            <person name="Flood B.E."/>
            <person name="Bailey J.V."/>
            <person name="Jones D.S."/>
            <person name="Biddanda B."/>
            <person name="Ruberg S.A."/>
            <person name="Marcus D.N."/>
            <person name="Dick G.J."/>
        </authorList>
    </citation>
    <scope>NUCLEOTIDE SEQUENCE [LARGE SCALE GENOMIC DNA]</scope>
    <source>
        <strain evidence="1">A7</strain>
    </source>
</reference>